<gene>
    <name evidence="1" type="ORF">DEB45_04550</name>
</gene>
<dbReference type="GO" id="GO:0016757">
    <property type="term" value="F:glycosyltransferase activity"/>
    <property type="evidence" value="ECO:0007669"/>
    <property type="project" value="UniProtKB-KW"/>
</dbReference>
<protein>
    <submittedName>
        <fullName evidence="1">Amidophosphoribosyltransferase</fullName>
    </submittedName>
</protein>
<proteinExistence type="predicted"/>
<keyword evidence="1" id="KW-0328">Glycosyltransferase</keyword>
<accession>A0A358DWJ2</accession>
<comment type="caution">
    <text evidence="1">The sequence shown here is derived from an EMBL/GenBank/DDBJ whole genome shotgun (WGS) entry which is preliminary data.</text>
</comment>
<feature type="non-terminal residue" evidence="1">
    <location>
        <position position="38"/>
    </location>
</feature>
<organism evidence="1 2">
    <name type="scientific">Alteromonas australica</name>
    <dbReference type="NCBI Taxonomy" id="589873"/>
    <lineage>
        <taxon>Bacteria</taxon>
        <taxon>Pseudomonadati</taxon>
        <taxon>Pseudomonadota</taxon>
        <taxon>Gammaproteobacteria</taxon>
        <taxon>Alteromonadales</taxon>
        <taxon>Alteromonadaceae</taxon>
        <taxon>Alteromonas/Salinimonas group</taxon>
        <taxon>Alteromonas</taxon>
    </lineage>
</organism>
<dbReference type="AlphaFoldDB" id="A0A358DWJ2"/>
<keyword evidence="1" id="KW-0808">Transferase</keyword>
<dbReference type="EMBL" id="DONK01000057">
    <property type="protein sequence ID" value="HBU50510.1"/>
    <property type="molecule type" value="Genomic_DNA"/>
</dbReference>
<sequence>MKRALNVSCLLCYQASPTPVCQWCEDDIFSFDTRKYKE</sequence>
<reference evidence="1 2" key="1">
    <citation type="journal article" date="2018" name="Nat. Biotechnol.">
        <title>A standardized bacterial taxonomy based on genome phylogeny substantially revises the tree of life.</title>
        <authorList>
            <person name="Parks D.H."/>
            <person name="Chuvochina M."/>
            <person name="Waite D.W."/>
            <person name="Rinke C."/>
            <person name="Skarshewski A."/>
            <person name="Chaumeil P.A."/>
            <person name="Hugenholtz P."/>
        </authorList>
    </citation>
    <scope>NUCLEOTIDE SEQUENCE [LARGE SCALE GENOMIC DNA]</scope>
    <source>
        <strain evidence="1">UBA11621</strain>
    </source>
</reference>
<evidence type="ECO:0000313" key="1">
    <source>
        <dbReference type="EMBL" id="HBU50510.1"/>
    </source>
</evidence>
<evidence type="ECO:0000313" key="2">
    <source>
        <dbReference type="Proteomes" id="UP000264779"/>
    </source>
</evidence>
<name>A0A358DWJ2_9ALTE</name>
<dbReference type="Proteomes" id="UP000264779">
    <property type="component" value="Unassembled WGS sequence"/>
</dbReference>